<evidence type="ECO:0000259" key="3">
    <source>
        <dbReference type="PROSITE" id="PS51295"/>
    </source>
</evidence>
<dbReference type="PROSITE" id="PS51295">
    <property type="entry name" value="CRM"/>
    <property type="match status" value="1"/>
</dbReference>
<dbReference type="AlphaFoldDB" id="A0A0R1K2C2"/>
<dbReference type="Pfam" id="PF01985">
    <property type="entry name" value="CRS1_YhbY"/>
    <property type="match status" value="1"/>
</dbReference>
<name>A0A0R1K2C2_9LACO</name>
<dbReference type="EMBL" id="AZDT01000010">
    <property type="protein sequence ID" value="KRK77227.1"/>
    <property type="molecule type" value="Genomic_DNA"/>
</dbReference>
<reference evidence="4 5" key="1">
    <citation type="journal article" date="2015" name="Genome Announc.">
        <title>Expanding the biotechnology potential of lactobacilli through comparative genomics of 213 strains and associated genera.</title>
        <authorList>
            <person name="Sun Z."/>
            <person name="Harris H.M."/>
            <person name="McCann A."/>
            <person name="Guo C."/>
            <person name="Argimon S."/>
            <person name="Zhang W."/>
            <person name="Yang X."/>
            <person name="Jeffery I.B."/>
            <person name="Cooney J.C."/>
            <person name="Kagawa T.F."/>
            <person name="Liu W."/>
            <person name="Song Y."/>
            <person name="Salvetti E."/>
            <person name="Wrobel A."/>
            <person name="Rasinkangas P."/>
            <person name="Parkhill J."/>
            <person name="Rea M.C."/>
            <person name="O'Sullivan O."/>
            <person name="Ritari J."/>
            <person name="Douillard F.P."/>
            <person name="Paul Ross R."/>
            <person name="Yang R."/>
            <person name="Briner A.E."/>
            <person name="Felis G.E."/>
            <person name="de Vos W.M."/>
            <person name="Barrangou R."/>
            <person name="Klaenhammer T.R."/>
            <person name="Caufield P.W."/>
            <person name="Cui Y."/>
            <person name="Zhang H."/>
            <person name="O'Toole P.W."/>
        </authorList>
    </citation>
    <scope>NUCLEOTIDE SEQUENCE [LARGE SCALE GENOMIC DNA]</scope>
    <source>
        <strain evidence="4 5">DSM 19117</strain>
    </source>
</reference>
<feature type="domain" description="CRM" evidence="3">
    <location>
        <begin position="5"/>
        <end position="101"/>
    </location>
</feature>
<organism evidence="4 5">
    <name type="scientific">Levilactobacillus namurensis DSM 19117</name>
    <dbReference type="NCBI Taxonomy" id="1423773"/>
    <lineage>
        <taxon>Bacteria</taxon>
        <taxon>Bacillati</taxon>
        <taxon>Bacillota</taxon>
        <taxon>Bacilli</taxon>
        <taxon>Lactobacillales</taxon>
        <taxon>Lactobacillaceae</taxon>
        <taxon>Levilactobacillus</taxon>
    </lineage>
</organism>
<evidence type="ECO:0000313" key="4">
    <source>
        <dbReference type="EMBL" id="KRK77227.1"/>
    </source>
</evidence>
<keyword evidence="1 2" id="KW-0694">RNA-binding</keyword>
<dbReference type="OrthoDB" id="9797519at2"/>
<dbReference type="PANTHER" id="PTHR40065:SF3">
    <property type="entry name" value="RNA-BINDING PROTEIN YHBY"/>
    <property type="match status" value="1"/>
</dbReference>
<evidence type="ECO:0000256" key="2">
    <source>
        <dbReference type="PROSITE-ProRule" id="PRU00626"/>
    </source>
</evidence>
<sequence length="107" mass="12240">MEEINLLRGKQKRYLRAQAHNLRPIFSVGKNGLTQTWLDQLTGALEKRELIKINLQQSAEATVAETKDFIEGHTDIQVVQTIGRVLVLYRPATDTDNQRYSTVVEDM</sequence>
<proteinExistence type="predicted"/>
<evidence type="ECO:0000256" key="1">
    <source>
        <dbReference type="ARBA" id="ARBA00022884"/>
    </source>
</evidence>
<dbReference type="InterPro" id="IPR035920">
    <property type="entry name" value="YhbY-like_sf"/>
</dbReference>
<dbReference type="PATRIC" id="fig|1423773.3.peg.603"/>
<dbReference type="InterPro" id="IPR051925">
    <property type="entry name" value="RNA-binding_domain"/>
</dbReference>
<dbReference type="InterPro" id="IPR017924">
    <property type="entry name" value="RNA-binding_YhbY"/>
</dbReference>
<comment type="caution">
    <text evidence="4">The sequence shown here is derived from an EMBL/GenBank/DDBJ whole genome shotgun (WGS) entry which is preliminary data.</text>
</comment>
<accession>A0A0R1K2C2</accession>
<evidence type="ECO:0000313" key="5">
    <source>
        <dbReference type="Proteomes" id="UP000051162"/>
    </source>
</evidence>
<dbReference type="RefSeq" id="WP_034544877.1">
    <property type="nucleotide sequence ID" value="NZ_AZDT01000010.1"/>
</dbReference>
<keyword evidence="5" id="KW-1185">Reference proteome</keyword>
<dbReference type="NCBIfam" id="TIGR00253">
    <property type="entry name" value="RNA_bind_YhbY"/>
    <property type="match status" value="1"/>
</dbReference>
<dbReference type="InterPro" id="IPR001890">
    <property type="entry name" value="RNA-binding_CRM"/>
</dbReference>
<gene>
    <name evidence="4" type="ORF">FD30_GL000589</name>
</gene>
<dbReference type="Proteomes" id="UP000051162">
    <property type="component" value="Unassembled WGS sequence"/>
</dbReference>
<dbReference type="PANTHER" id="PTHR40065">
    <property type="entry name" value="RNA-BINDING PROTEIN YHBY"/>
    <property type="match status" value="1"/>
</dbReference>
<dbReference type="GeneID" id="84781715"/>
<protein>
    <submittedName>
        <fullName evidence="4">RNA-binding protein</fullName>
    </submittedName>
</protein>
<dbReference type="STRING" id="1423773.FD30_GL000589"/>
<dbReference type="SUPFAM" id="SSF75471">
    <property type="entry name" value="YhbY-like"/>
    <property type="match status" value="1"/>
</dbReference>
<dbReference type="Gene3D" id="3.30.110.60">
    <property type="entry name" value="YhbY-like"/>
    <property type="match status" value="1"/>
</dbReference>
<dbReference type="GO" id="GO:0003723">
    <property type="term" value="F:RNA binding"/>
    <property type="evidence" value="ECO:0007669"/>
    <property type="project" value="UniProtKB-UniRule"/>
</dbReference>
<dbReference type="SMART" id="SM01103">
    <property type="entry name" value="CRS1_YhbY"/>
    <property type="match status" value="1"/>
</dbReference>